<dbReference type="PANTHER" id="PTHR34717:SF1">
    <property type="entry name" value="EG:BACR7A4.20 PROTEIN"/>
    <property type="match status" value="1"/>
</dbReference>
<evidence type="ECO:0000313" key="1">
    <source>
        <dbReference type="Proteomes" id="UP000095283"/>
    </source>
</evidence>
<dbReference type="PANTHER" id="PTHR34717">
    <property type="entry name" value="EG:BACR7A4.20 PROTEIN"/>
    <property type="match status" value="1"/>
</dbReference>
<evidence type="ECO:0000313" key="2">
    <source>
        <dbReference type="WBParaSite" id="Hba_12571"/>
    </source>
</evidence>
<sequence length="243" mass="28026">MNSRFGGNGRRDTVKLDKKHVLPHDKEYPVDAVFFDGSNEAGWYFTLGTAQRKNDIINLFFILRIPDVGTFVNPEIASNTNVKSIHSTNEWITESGFTVSCVVPMKIWNLRFKGDLIKSPGEIIFDTVGVMADNNAERIHAEFNLEWTNFGTKPLSIYYLLSNFLFQFGFLSGFYKIGHHEFNDIRLTSMRDHTIANHRRWSDIRRYIMMIYHLIDGTCIHTSIISMPGIVFTQLEFGYIITP</sequence>
<dbReference type="AlphaFoldDB" id="A0A1I7X5A7"/>
<proteinExistence type="predicted"/>
<keyword evidence="1" id="KW-1185">Reference proteome</keyword>
<dbReference type="Proteomes" id="UP000095283">
    <property type="component" value="Unplaced"/>
</dbReference>
<reference evidence="2" key="1">
    <citation type="submission" date="2016-11" db="UniProtKB">
        <authorList>
            <consortium name="WormBaseParasite"/>
        </authorList>
    </citation>
    <scope>IDENTIFICATION</scope>
</reference>
<organism evidence="1 2">
    <name type="scientific">Heterorhabditis bacteriophora</name>
    <name type="common">Entomopathogenic nematode worm</name>
    <dbReference type="NCBI Taxonomy" id="37862"/>
    <lineage>
        <taxon>Eukaryota</taxon>
        <taxon>Metazoa</taxon>
        <taxon>Ecdysozoa</taxon>
        <taxon>Nematoda</taxon>
        <taxon>Chromadorea</taxon>
        <taxon>Rhabditida</taxon>
        <taxon>Rhabditina</taxon>
        <taxon>Rhabditomorpha</taxon>
        <taxon>Strongyloidea</taxon>
        <taxon>Heterorhabditidae</taxon>
        <taxon>Heterorhabditis</taxon>
    </lineage>
</organism>
<accession>A0A1I7X5A7</accession>
<protein>
    <submittedName>
        <fullName evidence="2">PLAT domain-containing protein</fullName>
    </submittedName>
</protein>
<name>A0A1I7X5A7_HETBA</name>
<dbReference type="WBParaSite" id="Hba_12571">
    <property type="protein sequence ID" value="Hba_12571"/>
    <property type="gene ID" value="Hba_12571"/>
</dbReference>